<dbReference type="Pfam" id="PF03098">
    <property type="entry name" value="An_peroxidase"/>
    <property type="match status" value="1"/>
</dbReference>
<dbReference type="GO" id="GO:0046872">
    <property type="term" value="F:metal ion binding"/>
    <property type="evidence" value="ECO:0007669"/>
    <property type="project" value="UniProtKB-KW"/>
</dbReference>
<keyword evidence="1" id="KW-0479">Metal-binding</keyword>
<dbReference type="InterPro" id="IPR019791">
    <property type="entry name" value="Haem_peroxidase_animal"/>
</dbReference>
<proteinExistence type="predicted"/>
<evidence type="ECO:0000256" key="1">
    <source>
        <dbReference type="ARBA" id="ARBA00022723"/>
    </source>
</evidence>
<evidence type="ECO:0000256" key="4">
    <source>
        <dbReference type="ARBA" id="ARBA00023004"/>
    </source>
</evidence>
<evidence type="ECO:0000256" key="2">
    <source>
        <dbReference type="ARBA" id="ARBA00022964"/>
    </source>
</evidence>
<keyword evidence="3" id="KW-0560">Oxidoreductase</keyword>
<organism evidence="5 6">
    <name type="scientific">Collybiopsis confluens</name>
    <dbReference type="NCBI Taxonomy" id="2823264"/>
    <lineage>
        <taxon>Eukaryota</taxon>
        <taxon>Fungi</taxon>
        <taxon>Dikarya</taxon>
        <taxon>Basidiomycota</taxon>
        <taxon>Agaricomycotina</taxon>
        <taxon>Agaricomycetes</taxon>
        <taxon>Agaricomycetidae</taxon>
        <taxon>Agaricales</taxon>
        <taxon>Marasmiineae</taxon>
        <taxon>Omphalotaceae</taxon>
        <taxon>Collybiopsis</taxon>
    </lineage>
</organism>
<dbReference type="GO" id="GO:0004601">
    <property type="term" value="F:peroxidase activity"/>
    <property type="evidence" value="ECO:0007669"/>
    <property type="project" value="InterPro"/>
</dbReference>
<dbReference type="EMBL" id="JAACJN010000121">
    <property type="protein sequence ID" value="KAF5370493.1"/>
    <property type="molecule type" value="Genomic_DNA"/>
</dbReference>
<keyword evidence="4" id="KW-0408">Iron</keyword>
<reference evidence="5 6" key="1">
    <citation type="journal article" date="2020" name="ISME J.">
        <title>Uncovering the hidden diversity of litter-decomposition mechanisms in mushroom-forming fungi.</title>
        <authorList>
            <person name="Floudas D."/>
            <person name="Bentzer J."/>
            <person name="Ahren D."/>
            <person name="Johansson T."/>
            <person name="Persson P."/>
            <person name="Tunlid A."/>
        </authorList>
    </citation>
    <scope>NUCLEOTIDE SEQUENCE [LARGE SCALE GENOMIC DNA]</scope>
    <source>
        <strain evidence="5 6">CBS 406.79</strain>
    </source>
</reference>
<dbReference type="PROSITE" id="PS50292">
    <property type="entry name" value="PEROXIDASE_3"/>
    <property type="match status" value="1"/>
</dbReference>
<evidence type="ECO:0000256" key="3">
    <source>
        <dbReference type="ARBA" id="ARBA00023002"/>
    </source>
</evidence>
<dbReference type="AlphaFoldDB" id="A0A8H5LV01"/>
<dbReference type="GO" id="GO:0020037">
    <property type="term" value="F:heme binding"/>
    <property type="evidence" value="ECO:0007669"/>
    <property type="project" value="InterPro"/>
</dbReference>
<dbReference type="InterPro" id="IPR050783">
    <property type="entry name" value="Oxylipin_biosynth_metab"/>
</dbReference>
<gene>
    <name evidence="5" type="ORF">D9757_013118</name>
</gene>
<name>A0A8H5LV01_9AGAR</name>
<dbReference type="InterPro" id="IPR037120">
    <property type="entry name" value="Haem_peroxidase_sf_animal"/>
</dbReference>
<accession>A0A8H5LV01</accession>
<sequence>MHLCLEPGWRKLGLVVGYVKVIQILNNSRRSDASQMDTVHNPCSIIYDPRYTILSKFSTVQRVPTVLFLVHPRVSGRISLPFSSTSNTSAIFAAAVSELHSMGVKHQITVAGSLRYLTCSVSHMSPWCKLPDPGPVFDALLKRDGFQSHPAGLLSSMFSFAALVIHSVFRTSHTNVNVNETSSYCDLAPLYGHNQETQDRVCDKESGLGFLFPDVFAEDRLLLLPPAVCVLLVLFSRNHNYIAKKIFSINERGKYQDPSKLSDAARVSQDEELFQTARLVNCGCHLFRLRFLHSGFGEARKQLEPESFRGKLFLTTVYSWNDLMRLSSAFTVGMSPQAKKTKTGQLKMIEKIFSGKTSDELTPADFVVGAKKAMQSLPDIHHWTFGNMQRQEDSTFKDEDSANLLKNAPEHPAGAFRARGTPECMRLHEIMGISQNQMWGVCSMNDFRRYLGLKPFSTFLDWNSDPEIAFAAEKLYGDIEYLELYVGLKAEEAKPVVDGAGLCPGYTISRAILSGAIALTRGDRFFTHDYTPFNLTAWGFADCQRQSDAYGFGSALGRLFFCNLPGQFTENSTYAFFPLMTPDAMTVFLKDLDALDKYDMKRPVPRAVGQVAVGNIIKDPKFITHYEERAKHVVSGKGFFSAPEDRSEQKRVIGVFTGSPEASEELSKFFYSKTQELIKSNSFNTESTLLSPLSVTHICKQTLDQTLCKLDYPSARQNTMRG</sequence>
<evidence type="ECO:0000313" key="5">
    <source>
        <dbReference type="EMBL" id="KAF5370493.1"/>
    </source>
</evidence>
<keyword evidence="2" id="KW-0223">Dioxygenase</keyword>
<dbReference type="OrthoDB" id="823504at2759"/>
<dbReference type="InterPro" id="IPR010255">
    <property type="entry name" value="Haem_peroxidase_sf"/>
</dbReference>
<dbReference type="GO" id="GO:0006631">
    <property type="term" value="P:fatty acid metabolic process"/>
    <property type="evidence" value="ECO:0007669"/>
    <property type="project" value="UniProtKB-ARBA"/>
</dbReference>
<dbReference type="GO" id="GO:0051213">
    <property type="term" value="F:dioxygenase activity"/>
    <property type="evidence" value="ECO:0007669"/>
    <property type="project" value="UniProtKB-KW"/>
</dbReference>
<dbReference type="GO" id="GO:0006979">
    <property type="term" value="P:response to oxidative stress"/>
    <property type="evidence" value="ECO:0007669"/>
    <property type="project" value="InterPro"/>
</dbReference>
<protein>
    <submittedName>
        <fullName evidence="5">Uncharacterized protein</fullName>
    </submittedName>
</protein>
<evidence type="ECO:0000313" key="6">
    <source>
        <dbReference type="Proteomes" id="UP000518752"/>
    </source>
</evidence>
<keyword evidence="6" id="KW-1185">Reference proteome</keyword>
<dbReference type="SUPFAM" id="SSF48113">
    <property type="entry name" value="Heme-dependent peroxidases"/>
    <property type="match status" value="1"/>
</dbReference>
<dbReference type="Gene3D" id="1.10.640.10">
    <property type="entry name" value="Haem peroxidase domain superfamily, animal type"/>
    <property type="match status" value="1"/>
</dbReference>
<comment type="caution">
    <text evidence="5">The sequence shown here is derived from an EMBL/GenBank/DDBJ whole genome shotgun (WGS) entry which is preliminary data.</text>
</comment>
<dbReference type="PANTHER" id="PTHR11903:SF37">
    <property type="entry name" value="PSI-PRODUCING OXYGENASE A"/>
    <property type="match status" value="1"/>
</dbReference>
<dbReference type="PANTHER" id="PTHR11903">
    <property type="entry name" value="PROSTAGLANDIN G/H SYNTHASE"/>
    <property type="match status" value="1"/>
</dbReference>
<dbReference type="Proteomes" id="UP000518752">
    <property type="component" value="Unassembled WGS sequence"/>
</dbReference>